<dbReference type="Gene3D" id="3.90.79.10">
    <property type="entry name" value="Nucleoside Triphosphate Pyrophosphohydrolase"/>
    <property type="match status" value="1"/>
</dbReference>
<evidence type="ECO:0000313" key="2">
    <source>
        <dbReference type="Proteomes" id="UP000789759"/>
    </source>
</evidence>
<proteinExistence type="predicted"/>
<organism evidence="1 2">
    <name type="scientific">Cetraspora pellucida</name>
    <dbReference type="NCBI Taxonomy" id="1433469"/>
    <lineage>
        <taxon>Eukaryota</taxon>
        <taxon>Fungi</taxon>
        <taxon>Fungi incertae sedis</taxon>
        <taxon>Mucoromycota</taxon>
        <taxon>Glomeromycotina</taxon>
        <taxon>Glomeromycetes</taxon>
        <taxon>Diversisporales</taxon>
        <taxon>Gigasporaceae</taxon>
        <taxon>Cetraspora</taxon>
    </lineage>
</organism>
<accession>A0A9N9K033</accession>
<dbReference type="Proteomes" id="UP000789759">
    <property type="component" value="Unassembled WGS sequence"/>
</dbReference>
<feature type="non-terminal residue" evidence="1">
    <location>
        <position position="411"/>
    </location>
</feature>
<name>A0A9N9K033_9GLOM</name>
<comment type="caution">
    <text evidence="1">The sequence shown here is derived from an EMBL/GenBank/DDBJ whole genome shotgun (WGS) entry which is preliminary data.</text>
</comment>
<dbReference type="AlphaFoldDB" id="A0A9N9K033"/>
<dbReference type="InterPro" id="IPR015797">
    <property type="entry name" value="NUDIX_hydrolase-like_dom_sf"/>
</dbReference>
<dbReference type="OrthoDB" id="2447950at2759"/>
<sequence length="411" mass="49312">CTKCKNQLMEPKDFDSESLSQEFQVLSCFTNTYYETDANDFIEHNKFTYIKNQNVNSEKKIWMSYRNNPSKDYYMYYQVAEGGLELYDSFVDCVKRAVFEETKLDLKDFYFIIYDEEFHIFPDCSDHEIMFKSEAYTINEFKNLKDTDSLRLKESITNYKSGHDFEQIIGKIAEAFGLLAYEIKVIQDNHEIDLIVTYKEKLILVQYDDDYVELVNFKADSFNVLSLLEENVSIDKIIFLFIIFKTIAYKILKLFDEQTQKLTRLNGLLSIFDSYVKAINDDNNHCTSYMRIALKIQLEELGEFDFKYYKTEFETSKKKIMRIINHKLDPVLNNMIEHKFYSTSNKIYQKVVITNFYEKRAQLTKYLDYDYIIEDRKYEDIKIFNKFLVDKYEKDYIDRKVDEIESLPPYK</sequence>
<evidence type="ECO:0000313" key="1">
    <source>
        <dbReference type="EMBL" id="CAG8804001.1"/>
    </source>
</evidence>
<reference evidence="1" key="1">
    <citation type="submission" date="2021-06" db="EMBL/GenBank/DDBJ databases">
        <authorList>
            <person name="Kallberg Y."/>
            <person name="Tangrot J."/>
            <person name="Rosling A."/>
        </authorList>
    </citation>
    <scope>NUCLEOTIDE SEQUENCE</scope>
    <source>
        <strain evidence="1">FL966</strain>
    </source>
</reference>
<keyword evidence="2" id="KW-1185">Reference proteome</keyword>
<protein>
    <submittedName>
        <fullName evidence="1">6086_t:CDS:1</fullName>
    </submittedName>
</protein>
<gene>
    <name evidence="1" type="ORF">CPELLU_LOCUS17965</name>
</gene>
<dbReference type="EMBL" id="CAJVQA010033078">
    <property type="protein sequence ID" value="CAG8804001.1"/>
    <property type="molecule type" value="Genomic_DNA"/>
</dbReference>
<feature type="non-terminal residue" evidence="1">
    <location>
        <position position="1"/>
    </location>
</feature>
<dbReference type="SUPFAM" id="SSF55811">
    <property type="entry name" value="Nudix"/>
    <property type="match status" value="1"/>
</dbReference>